<dbReference type="PANTHER" id="PTHR43649">
    <property type="entry name" value="ARABINOSE-BINDING PROTEIN-RELATED"/>
    <property type="match status" value="1"/>
</dbReference>
<name>A0A2W1NYT5_PAEXE</name>
<protein>
    <submittedName>
        <fullName evidence="1">ABC transporter substrate-binding protein</fullName>
    </submittedName>
</protein>
<organism evidence="1 2">
    <name type="scientific">Paenibacillus xerothermodurans</name>
    <dbReference type="NCBI Taxonomy" id="1977292"/>
    <lineage>
        <taxon>Bacteria</taxon>
        <taxon>Bacillati</taxon>
        <taxon>Bacillota</taxon>
        <taxon>Bacilli</taxon>
        <taxon>Bacillales</taxon>
        <taxon>Paenibacillaceae</taxon>
        <taxon>Paenibacillus</taxon>
    </lineage>
</organism>
<dbReference type="CDD" id="cd14748">
    <property type="entry name" value="PBP2_UgpB"/>
    <property type="match status" value="1"/>
</dbReference>
<dbReference type="AlphaFoldDB" id="A0A2W1NYT5"/>
<dbReference type="InterPro" id="IPR006059">
    <property type="entry name" value="SBP"/>
</dbReference>
<dbReference type="InterPro" id="IPR050490">
    <property type="entry name" value="Bact_solute-bd_prot1"/>
</dbReference>
<dbReference type="OrthoDB" id="9808332at2"/>
<evidence type="ECO:0000313" key="1">
    <source>
        <dbReference type="EMBL" id="PZE22916.1"/>
    </source>
</evidence>
<gene>
    <name evidence="1" type="ORF">CBW46_003395</name>
</gene>
<proteinExistence type="predicted"/>
<evidence type="ECO:0000313" key="2">
    <source>
        <dbReference type="Proteomes" id="UP000214746"/>
    </source>
</evidence>
<sequence>MSAVLMLTGCANNGAGAAPGTGDADGKVTLNFWTFWGSETRRPVIEKMIADFNASQDRIVVKHTYVPFSDIWTKNLAAIAAGNPPDVIVNDINGTALRAHKNQNLNLSQFLQQDPSLKDRFYPELWKSVMYKDEPYALPFNTDTRMMFYNKQAFREAGLDPEKFPQTWAELAEVAEKLDKKNGDQYERIGYAPQYGGFQWDVLMTNFDGGTGFFDKNGQPAVNTPAKLEALQYVKSYADRIGAKNLDQFKAGFGNNQSNPFITGKVAIWPEAVTFQTQLRDYGKGLDYGIAPIPEKAPGAGHLSVGGGFVLEIPRGAKHPAEAFEFMKYLTDTGPQTHWAQKNFDNVANKAASNDPQLQSDPVYQAAVENLKVTKLYPTPLHAPDYKNLIQPQVDAAINGEMDPKAALDQAQADVENLIKQNTGGE</sequence>
<reference evidence="1" key="1">
    <citation type="submission" date="2018-06" db="EMBL/GenBank/DDBJ databases">
        <title>Paenibacillus xerothermodurans sp. nov. an extremely dry heat resistant spore forming bacterium isolated from the soil of Cape Canaveral, Florida.</title>
        <authorList>
            <person name="Seuylemezian A."/>
            <person name="Kaur N."/>
            <person name="Patil P."/>
            <person name="Patil P."/>
            <person name="Mayilraj S."/>
            <person name="Vaishampayan P."/>
        </authorList>
    </citation>
    <scope>NUCLEOTIDE SEQUENCE [LARGE SCALE GENOMIC DNA]</scope>
    <source>
        <strain evidence="1">ATCC 27380</strain>
    </source>
</reference>
<dbReference type="EMBL" id="NHRJ02000001">
    <property type="protein sequence ID" value="PZE22916.1"/>
    <property type="molecule type" value="Genomic_DNA"/>
</dbReference>
<accession>A0A2W1NYT5</accession>
<dbReference type="SUPFAM" id="SSF53850">
    <property type="entry name" value="Periplasmic binding protein-like II"/>
    <property type="match status" value="1"/>
</dbReference>
<dbReference type="Pfam" id="PF01547">
    <property type="entry name" value="SBP_bac_1"/>
    <property type="match status" value="1"/>
</dbReference>
<keyword evidence="2" id="KW-1185">Reference proteome</keyword>
<dbReference type="Gene3D" id="3.40.190.10">
    <property type="entry name" value="Periplasmic binding protein-like II"/>
    <property type="match status" value="2"/>
</dbReference>
<dbReference type="PANTHER" id="PTHR43649:SF12">
    <property type="entry name" value="DIACETYLCHITOBIOSE BINDING PROTEIN DASA"/>
    <property type="match status" value="1"/>
</dbReference>
<dbReference type="Proteomes" id="UP000214746">
    <property type="component" value="Unassembled WGS sequence"/>
</dbReference>
<comment type="caution">
    <text evidence="1">The sequence shown here is derived from an EMBL/GenBank/DDBJ whole genome shotgun (WGS) entry which is preliminary data.</text>
</comment>